<dbReference type="GO" id="GO:0005634">
    <property type="term" value="C:nucleus"/>
    <property type="evidence" value="ECO:0007669"/>
    <property type="project" value="UniProtKB-SubCell"/>
</dbReference>
<accession>A0AAW0TD24</accession>
<reference evidence="11 12" key="1">
    <citation type="submission" date="2023-03" db="EMBL/GenBank/DDBJ databases">
        <title>High-quality genome of Scylla paramamosain provides insights in environmental adaptation.</title>
        <authorList>
            <person name="Zhang L."/>
        </authorList>
    </citation>
    <scope>NUCLEOTIDE SEQUENCE [LARGE SCALE GENOMIC DNA]</scope>
    <source>
        <strain evidence="11">LZ_2023a</strain>
        <tissue evidence="11">Muscle</tissue>
    </source>
</reference>
<keyword evidence="5" id="KW-0862">Zinc</keyword>
<dbReference type="EMBL" id="JARAKH010000032">
    <property type="protein sequence ID" value="KAK8385579.1"/>
    <property type="molecule type" value="Genomic_DNA"/>
</dbReference>
<evidence type="ECO:0000259" key="10">
    <source>
        <dbReference type="PROSITE" id="PS50157"/>
    </source>
</evidence>
<feature type="compositionally biased region" description="Polar residues" evidence="9">
    <location>
        <begin position="258"/>
        <end position="274"/>
    </location>
</feature>
<dbReference type="Gene3D" id="3.30.160.60">
    <property type="entry name" value="Classic Zinc Finger"/>
    <property type="match status" value="3"/>
</dbReference>
<dbReference type="InterPro" id="IPR036236">
    <property type="entry name" value="Znf_C2H2_sf"/>
</dbReference>
<keyword evidence="12" id="KW-1185">Reference proteome</keyword>
<dbReference type="Proteomes" id="UP001487740">
    <property type="component" value="Unassembled WGS sequence"/>
</dbReference>
<feature type="region of interest" description="Disordered" evidence="9">
    <location>
        <begin position="426"/>
        <end position="482"/>
    </location>
</feature>
<feature type="compositionally biased region" description="Pro residues" evidence="9">
    <location>
        <begin position="9"/>
        <end position="31"/>
    </location>
</feature>
<dbReference type="PANTHER" id="PTHR24388">
    <property type="entry name" value="ZINC FINGER PROTEIN"/>
    <property type="match status" value="1"/>
</dbReference>
<feature type="compositionally biased region" description="Acidic residues" evidence="9">
    <location>
        <begin position="446"/>
        <end position="465"/>
    </location>
</feature>
<evidence type="ECO:0000256" key="4">
    <source>
        <dbReference type="ARBA" id="ARBA00022771"/>
    </source>
</evidence>
<keyword evidence="2" id="KW-0479">Metal-binding</keyword>
<evidence type="ECO:0000256" key="1">
    <source>
        <dbReference type="ARBA" id="ARBA00004123"/>
    </source>
</evidence>
<feature type="domain" description="C2H2-type" evidence="10">
    <location>
        <begin position="353"/>
        <end position="380"/>
    </location>
</feature>
<dbReference type="FunFam" id="3.30.160.60:FF:000616">
    <property type="entry name" value="PR domain zinc finger protein 13"/>
    <property type="match status" value="1"/>
</dbReference>
<dbReference type="InterPro" id="IPR013087">
    <property type="entry name" value="Znf_C2H2_type"/>
</dbReference>
<evidence type="ECO:0000313" key="11">
    <source>
        <dbReference type="EMBL" id="KAK8385579.1"/>
    </source>
</evidence>
<comment type="similarity">
    <text evidence="7">Belongs to the snail C2H2-type zinc-finger protein family.</text>
</comment>
<dbReference type="GO" id="GO:0008270">
    <property type="term" value="F:zinc ion binding"/>
    <property type="evidence" value="ECO:0007669"/>
    <property type="project" value="UniProtKB-KW"/>
</dbReference>
<sequence>MGVSGRPASPNPPTRTPPLAAPHPRPHPTPATTPASYRQVVAGDGPPTDGLYTPTSRPSSPPSADARKFCSQIFSFYRIAAETADVTPQVRDGYLEIEDENVDVSSWLPLLPLAPDVHAEAATLTYTHHEGEARLRVTLTKEVKAGSTPHLWFSSEVAANLGLPFLNFSHVRGGAYTCPQCERGFPAPNPLKLHLAARCDTLAPALMWARLSCPPARPPHKPWFSPLLLPLAPRTPCPVRPSASPSASPGAGKPASPDSTSCHGHSLGSSSPQEARSAFRRTPDNSLFLHPRLLLGALIPSHSPHTTSHPIMPTMPLAGAARPLLASGSVAAVDPCAEMETLVSNLGRSRRGHLCLYCGKVYSRKYGLKIHIRTHTGYKPLKCRVCLRPFGDPSNLNKHVRLHAQGETPYRCDHCGKVLVRRRDLDRHVRSRHPQAVPPSRPLTDTETETDTEDEEEVVEVEMEGEGLRHGENLQEPSTVTQ</sequence>
<protein>
    <recommendedName>
        <fullName evidence="10">C2H2-type domain-containing protein</fullName>
    </recommendedName>
</protein>
<proteinExistence type="inferred from homology"/>
<dbReference type="PROSITE" id="PS00028">
    <property type="entry name" value="ZINC_FINGER_C2H2_1"/>
    <property type="match status" value="3"/>
</dbReference>
<dbReference type="SUPFAM" id="SSF57667">
    <property type="entry name" value="beta-beta-alpha zinc fingers"/>
    <property type="match status" value="2"/>
</dbReference>
<evidence type="ECO:0000256" key="8">
    <source>
        <dbReference type="PROSITE-ProRule" id="PRU00042"/>
    </source>
</evidence>
<dbReference type="AlphaFoldDB" id="A0AAW0TD24"/>
<feature type="region of interest" description="Disordered" evidence="9">
    <location>
        <begin position="238"/>
        <end position="279"/>
    </location>
</feature>
<evidence type="ECO:0000256" key="6">
    <source>
        <dbReference type="ARBA" id="ARBA00023242"/>
    </source>
</evidence>
<dbReference type="GO" id="GO:0000978">
    <property type="term" value="F:RNA polymerase II cis-regulatory region sequence-specific DNA binding"/>
    <property type="evidence" value="ECO:0007669"/>
    <property type="project" value="TreeGrafter"/>
</dbReference>
<dbReference type="PROSITE" id="PS50157">
    <property type="entry name" value="ZINC_FINGER_C2H2_2"/>
    <property type="match status" value="3"/>
</dbReference>
<dbReference type="GO" id="GO:0000981">
    <property type="term" value="F:DNA-binding transcription factor activity, RNA polymerase II-specific"/>
    <property type="evidence" value="ECO:0007669"/>
    <property type="project" value="TreeGrafter"/>
</dbReference>
<comment type="subcellular location">
    <subcellularLocation>
        <location evidence="1">Nucleus</location>
    </subcellularLocation>
</comment>
<evidence type="ECO:0000313" key="12">
    <source>
        <dbReference type="Proteomes" id="UP001487740"/>
    </source>
</evidence>
<dbReference type="SMART" id="SM00355">
    <property type="entry name" value="ZnF_C2H2"/>
    <property type="match status" value="4"/>
</dbReference>
<evidence type="ECO:0000256" key="7">
    <source>
        <dbReference type="ARBA" id="ARBA00037948"/>
    </source>
</evidence>
<evidence type="ECO:0000256" key="2">
    <source>
        <dbReference type="ARBA" id="ARBA00022723"/>
    </source>
</evidence>
<comment type="caution">
    <text evidence="11">The sequence shown here is derived from an EMBL/GenBank/DDBJ whole genome shotgun (WGS) entry which is preliminary data.</text>
</comment>
<keyword evidence="6" id="KW-0539">Nucleus</keyword>
<feature type="compositionally biased region" description="Low complexity" evidence="9">
    <location>
        <begin position="241"/>
        <end position="257"/>
    </location>
</feature>
<name>A0AAW0TD24_SCYPA</name>
<evidence type="ECO:0000256" key="5">
    <source>
        <dbReference type="ARBA" id="ARBA00022833"/>
    </source>
</evidence>
<dbReference type="Pfam" id="PF00096">
    <property type="entry name" value="zf-C2H2"/>
    <property type="match status" value="3"/>
</dbReference>
<feature type="domain" description="C2H2-type" evidence="10">
    <location>
        <begin position="410"/>
        <end position="438"/>
    </location>
</feature>
<feature type="domain" description="C2H2-type" evidence="10">
    <location>
        <begin position="381"/>
        <end position="408"/>
    </location>
</feature>
<dbReference type="PANTHER" id="PTHR24388:SF54">
    <property type="entry name" value="PROTEIN ESCARGOT"/>
    <property type="match status" value="1"/>
</dbReference>
<organism evidence="11 12">
    <name type="scientific">Scylla paramamosain</name>
    <name type="common">Mud crab</name>
    <dbReference type="NCBI Taxonomy" id="85552"/>
    <lineage>
        <taxon>Eukaryota</taxon>
        <taxon>Metazoa</taxon>
        <taxon>Ecdysozoa</taxon>
        <taxon>Arthropoda</taxon>
        <taxon>Crustacea</taxon>
        <taxon>Multicrustacea</taxon>
        <taxon>Malacostraca</taxon>
        <taxon>Eumalacostraca</taxon>
        <taxon>Eucarida</taxon>
        <taxon>Decapoda</taxon>
        <taxon>Pleocyemata</taxon>
        <taxon>Brachyura</taxon>
        <taxon>Eubrachyura</taxon>
        <taxon>Portunoidea</taxon>
        <taxon>Portunidae</taxon>
        <taxon>Portuninae</taxon>
        <taxon>Scylla</taxon>
    </lineage>
</organism>
<evidence type="ECO:0000256" key="9">
    <source>
        <dbReference type="SAM" id="MobiDB-lite"/>
    </source>
</evidence>
<keyword evidence="3" id="KW-0677">Repeat</keyword>
<keyword evidence="4 8" id="KW-0863">Zinc-finger</keyword>
<gene>
    <name evidence="11" type="ORF">O3P69_016387</name>
</gene>
<feature type="region of interest" description="Disordered" evidence="9">
    <location>
        <begin position="1"/>
        <end position="64"/>
    </location>
</feature>
<dbReference type="InterPro" id="IPR050527">
    <property type="entry name" value="Snail/Krueppel_Znf"/>
</dbReference>
<evidence type="ECO:0000256" key="3">
    <source>
        <dbReference type="ARBA" id="ARBA00022737"/>
    </source>
</evidence>